<evidence type="ECO:0000256" key="11">
    <source>
        <dbReference type="PIRSR" id="PIRSR004803-2"/>
    </source>
</evidence>
<evidence type="ECO:0000259" key="14">
    <source>
        <dbReference type="SMART" id="SM00849"/>
    </source>
</evidence>
<evidence type="ECO:0000256" key="1">
    <source>
        <dbReference type="ARBA" id="ARBA00022490"/>
    </source>
</evidence>
<name>A0A9D1V356_9FIRM</name>
<feature type="binding site" evidence="12">
    <location>
        <position position="145"/>
    </location>
    <ligand>
        <name>Zn(2+)</name>
        <dbReference type="ChEBI" id="CHEBI:29105"/>
        <label>1</label>
        <note>catalytic</note>
    </ligand>
</feature>
<dbReference type="Pfam" id="PF17770">
    <property type="entry name" value="RNase_J_C"/>
    <property type="match status" value="1"/>
</dbReference>
<feature type="binding site" evidence="12">
    <location>
        <position position="143"/>
    </location>
    <ligand>
        <name>Zn(2+)</name>
        <dbReference type="ChEBI" id="CHEBI:29105"/>
        <label>1</label>
        <note>catalytic</note>
    </ligand>
</feature>
<dbReference type="InterPro" id="IPR004613">
    <property type="entry name" value="RNase_J"/>
</dbReference>
<evidence type="ECO:0000256" key="2">
    <source>
        <dbReference type="ARBA" id="ARBA00022722"/>
    </source>
</evidence>
<sequence length="625" mass="68550">MNQTNPEKNTRKPRAPRAPKAAAQAKPDTAKNARTKSAPKAAQPAEARPAENVRRKPFYSRTRRPQQKQKTGPAAVPMHIIPLGGLGEVGKNITLYECQGDMLMVDCGLVFPDSDMFGVDLVIPDFTYVVQNKDRIKGVIITHGHEDHIGALPYLLKQVNLPVYATRLTIGLIKNKLEEHGLLGRTKLVEITPRRKFKLGCFTVDPIHVNHSIPDAVAFAIECPAGVVLQTGDFKIDYTPLSGGPTDLAAFAEYGRKGVLALLSDSTNAERPGFTATEKKVAQSFANLFHRADKQRIIIATFASNLYRIQQIIDLAVENGRKVAVSGRSMANNTQMALELGYLHAPEGVLIDIEQLNKYPPEKVVLITTGSQGEPLSALSRMASSSHRNVRVGPGDFIIISATPIPGNEKMVTKVVNGLLLLGAEVIYESMYDVHVSGHACQEEQKLILTLTAPKYFLPVHGEYKQLKKHAMTAESLGIPAQNIHIAEIGQDIRLSADGLETCEPVPAGAVMVDGLGVGDVGNVVLRDRRHLSQDGLVIVVATVSADGQLLAGPDLVSRGFVYVRESEELMDEARKLVIQCFERCRAERAHDWNSVKTRVRETLSAYIYRRTKRSPMILPILMEV</sequence>
<evidence type="ECO:0000256" key="10">
    <source>
        <dbReference type="PIRSR" id="PIRSR004803-1"/>
    </source>
</evidence>
<dbReference type="Gene3D" id="3.10.20.580">
    <property type="match status" value="1"/>
</dbReference>
<evidence type="ECO:0000256" key="3">
    <source>
        <dbReference type="ARBA" id="ARBA00022723"/>
    </source>
</evidence>
<feature type="binding site" evidence="12">
    <location>
        <position position="233"/>
    </location>
    <ligand>
        <name>Zn(2+)</name>
        <dbReference type="ChEBI" id="CHEBI:29105"/>
        <label>1</label>
        <note>catalytic</note>
    </ligand>
</feature>
<evidence type="ECO:0000256" key="7">
    <source>
        <dbReference type="ARBA" id="ARBA00022839"/>
    </source>
</evidence>
<dbReference type="HAMAP" id="MF_01491">
    <property type="entry name" value="RNase_J_bact"/>
    <property type="match status" value="1"/>
</dbReference>
<keyword evidence="1 9" id="KW-0963">Cytoplasm</keyword>
<feature type="binding site" evidence="12">
    <location>
        <position position="211"/>
    </location>
    <ligand>
        <name>Zn(2+)</name>
        <dbReference type="ChEBI" id="CHEBI:29105"/>
        <label>1</label>
        <note>catalytic</note>
    </ligand>
</feature>
<keyword evidence="6 12" id="KW-0862">Zinc</keyword>
<protein>
    <recommendedName>
        <fullName evidence="9">Ribonuclease J</fullName>
        <shortName evidence="9">RNase J</shortName>
        <ecNumber evidence="9">3.1.-.-</ecNumber>
    </recommendedName>
</protein>
<keyword evidence="9" id="KW-0698">rRNA processing</keyword>
<comment type="subunit">
    <text evidence="9">Homodimer, may be a subunit of the RNA degradosome.</text>
</comment>
<feature type="domain" description="Metallo-beta-lactamase" evidence="14">
    <location>
        <begin position="90"/>
        <end position="285"/>
    </location>
</feature>
<dbReference type="GO" id="GO:0008270">
    <property type="term" value="F:zinc ion binding"/>
    <property type="evidence" value="ECO:0007669"/>
    <property type="project" value="InterPro"/>
</dbReference>
<feature type="binding site" evidence="12">
    <location>
        <position position="118"/>
    </location>
    <ligand>
        <name>Ca(2+)</name>
        <dbReference type="ChEBI" id="CHEBI:29108"/>
    </ligand>
</feature>
<gene>
    <name evidence="9" type="primary">rnj</name>
    <name evidence="15" type="ORF">H9865_03420</name>
</gene>
<reference evidence="15" key="1">
    <citation type="journal article" date="2021" name="PeerJ">
        <title>Extensive microbial diversity within the chicken gut microbiome revealed by metagenomics and culture.</title>
        <authorList>
            <person name="Gilroy R."/>
            <person name="Ravi A."/>
            <person name="Getino M."/>
            <person name="Pursley I."/>
            <person name="Horton D.L."/>
            <person name="Alikhan N.F."/>
            <person name="Baker D."/>
            <person name="Gharbi K."/>
            <person name="Hall N."/>
            <person name="Watson M."/>
            <person name="Adriaenssens E.M."/>
            <person name="Foster-Nyarko E."/>
            <person name="Jarju S."/>
            <person name="Secka A."/>
            <person name="Antonio M."/>
            <person name="Oren A."/>
            <person name="Chaudhuri R.R."/>
            <person name="La Ragione R."/>
            <person name="Hildebrand F."/>
            <person name="Pallen M.J."/>
        </authorList>
    </citation>
    <scope>NUCLEOTIDE SEQUENCE</scope>
    <source>
        <strain evidence="15">2239</strain>
    </source>
</reference>
<dbReference type="Pfam" id="PF07521">
    <property type="entry name" value="RMMBL"/>
    <property type="match status" value="1"/>
</dbReference>
<feature type="binding site" evidence="11">
    <location>
        <begin position="303"/>
        <end position="305"/>
    </location>
    <ligand>
        <name>substrate</name>
    </ligand>
</feature>
<dbReference type="Gene3D" id="3.60.15.10">
    <property type="entry name" value="Ribonuclease Z/Hydroxyacylglutathione hydrolase-like"/>
    <property type="match status" value="1"/>
</dbReference>
<feature type="binding site" evidence="12">
    <location>
        <position position="461"/>
    </location>
    <ligand>
        <name>Zn(2+)</name>
        <dbReference type="ChEBI" id="CHEBI:29105"/>
        <label>1</label>
        <note>catalytic</note>
    </ligand>
</feature>
<dbReference type="InterPro" id="IPR042173">
    <property type="entry name" value="RNase_J_2"/>
</dbReference>
<comment type="caution">
    <text evidence="15">The sequence shown here is derived from an EMBL/GenBank/DDBJ whole genome shotgun (WGS) entry which is preliminary data.</text>
</comment>
<keyword evidence="3 12" id="KW-0479">Metal-binding</keyword>
<evidence type="ECO:0000313" key="16">
    <source>
        <dbReference type="Proteomes" id="UP000824193"/>
    </source>
</evidence>
<evidence type="ECO:0000256" key="8">
    <source>
        <dbReference type="ARBA" id="ARBA00022884"/>
    </source>
</evidence>
<dbReference type="Proteomes" id="UP000824193">
    <property type="component" value="Unassembled WGS sequence"/>
</dbReference>
<keyword evidence="2 9" id="KW-0540">Nuclease</keyword>
<evidence type="ECO:0000256" key="13">
    <source>
        <dbReference type="SAM" id="MobiDB-lite"/>
    </source>
</evidence>
<dbReference type="AlphaFoldDB" id="A0A9D1V356"/>
<dbReference type="EMBL" id="DXFW01000009">
    <property type="protein sequence ID" value="HIX05149.1"/>
    <property type="molecule type" value="Genomic_DNA"/>
</dbReference>
<feature type="binding site" evidence="12">
    <location>
        <position position="147"/>
    </location>
    <ligand>
        <name>Zn(2+)</name>
        <dbReference type="ChEBI" id="CHEBI:29105"/>
        <label>1</label>
        <note>catalytic</note>
    </ligand>
</feature>
<proteinExistence type="inferred from homology"/>
<reference evidence="15" key="2">
    <citation type="submission" date="2021-04" db="EMBL/GenBank/DDBJ databases">
        <authorList>
            <person name="Gilroy R."/>
        </authorList>
    </citation>
    <scope>NUCLEOTIDE SEQUENCE</scope>
    <source>
        <strain evidence="15">2239</strain>
    </source>
</reference>
<feature type="active site" description="Proton donor" evidence="10">
    <location>
        <position position="265"/>
    </location>
</feature>
<accession>A0A9D1V356</accession>
<feature type="binding site" evidence="12">
    <location>
        <position position="514"/>
    </location>
    <ligand>
        <name>Ca(2+)</name>
        <dbReference type="ChEBI" id="CHEBI:29108"/>
    </ligand>
</feature>
<dbReference type="Pfam" id="PF22505">
    <property type="entry name" value="RNase_J_b_CASP"/>
    <property type="match status" value="1"/>
</dbReference>
<keyword evidence="7 9" id="KW-0269">Exonuclease</keyword>
<dbReference type="InterPro" id="IPR001279">
    <property type="entry name" value="Metallo-B-lactamas"/>
</dbReference>
<dbReference type="PANTHER" id="PTHR43694">
    <property type="entry name" value="RIBONUCLEASE J"/>
    <property type="match status" value="1"/>
</dbReference>
<keyword evidence="8 9" id="KW-0694">RNA-binding</keyword>
<evidence type="ECO:0000256" key="4">
    <source>
        <dbReference type="ARBA" id="ARBA00022759"/>
    </source>
</evidence>
<dbReference type="SUPFAM" id="SSF56281">
    <property type="entry name" value="Metallo-hydrolase/oxidoreductase"/>
    <property type="match status" value="1"/>
</dbReference>
<keyword evidence="4 9" id="KW-0255">Endonuclease</keyword>
<comment type="subcellular location">
    <subcellularLocation>
        <location evidence="9">Cytoplasm</location>
    </subcellularLocation>
</comment>
<comment type="cofactor">
    <cofactor evidence="12">
        <name>Zn(2+)</name>
        <dbReference type="ChEBI" id="CHEBI:29105"/>
    </cofactor>
    <text evidence="12">Binds 2 Zn(2+) ions per subunit. It is not clear if Zn(2+) or Mg(2+) is physiologically important.</text>
</comment>
<dbReference type="GO" id="GO:0004534">
    <property type="term" value="F:5'-3' RNA exonuclease activity"/>
    <property type="evidence" value="ECO:0007669"/>
    <property type="project" value="UniProtKB-UniRule"/>
</dbReference>
<feature type="region of interest" description="Disordered" evidence="13">
    <location>
        <begin position="1"/>
        <end position="74"/>
    </location>
</feature>
<dbReference type="Pfam" id="PF00753">
    <property type="entry name" value="Lactamase_B"/>
    <property type="match status" value="1"/>
</dbReference>
<keyword evidence="5 9" id="KW-0378">Hydrolase</keyword>
<dbReference type="InterPro" id="IPR036866">
    <property type="entry name" value="RibonucZ/Hydroxyglut_hydro"/>
</dbReference>
<dbReference type="SMART" id="SM00849">
    <property type="entry name" value="Lactamase_B"/>
    <property type="match status" value="1"/>
</dbReference>
<feature type="compositionally biased region" description="Low complexity" evidence="13">
    <location>
        <begin position="18"/>
        <end position="32"/>
    </location>
</feature>
<comment type="function">
    <text evidence="9">An RNase that has 5'-3' exonuclease and possibly endonuclease activity. Involved in maturation of rRNA and in some organisms also mRNA maturation and/or decay.</text>
</comment>
<dbReference type="GO" id="GO:0003723">
    <property type="term" value="F:RNA binding"/>
    <property type="evidence" value="ECO:0007669"/>
    <property type="project" value="UniProtKB-UniRule"/>
</dbReference>
<organism evidence="15 16">
    <name type="scientific">Candidatus Allofournierella pullicola</name>
    <dbReference type="NCBI Taxonomy" id="2838596"/>
    <lineage>
        <taxon>Bacteria</taxon>
        <taxon>Bacillati</taxon>
        <taxon>Bacillota</taxon>
        <taxon>Clostridia</taxon>
        <taxon>Eubacteriales</taxon>
        <taxon>Oscillospiraceae</taxon>
        <taxon>Allofournierella</taxon>
    </lineage>
</organism>
<feature type="active site" description="Proton acceptor" evidence="10">
    <location>
        <position position="439"/>
    </location>
</feature>
<feature type="binding site" evidence="12">
    <location>
        <position position="148"/>
    </location>
    <ligand>
        <name>Zn(2+)</name>
        <dbReference type="ChEBI" id="CHEBI:29105"/>
        <label>1</label>
        <note>catalytic</note>
    </ligand>
</feature>
<comment type="cofactor">
    <cofactor evidence="12">
        <name>Ca(2+)</name>
        <dbReference type="ChEBI" id="CHEBI:29108"/>
    </cofactor>
    <text evidence="12">Binds 1 Ca(2+) cation per subunit. Seen in 1 crystal structure, it is not clear if it is physiologically important.</text>
</comment>
<dbReference type="CDD" id="cd07714">
    <property type="entry name" value="RNaseJ_MBL-fold"/>
    <property type="match status" value="1"/>
</dbReference>
<dbReference type="InterPro" id="IPR055132">
    <property type="entry name" value="RNase_J_b_CASP"/>
</dbReference>
<dbReference type="InterPro" id="IPR011108">
    <property type="entry name" value="RMMBL"/>
</dbReference>
<feature type="binding site" evidence="9 11">
    <location>
        <begin position="435"/>
        <end position="439"/>
    </location>
    <ligand>
        <name>substrate</name>
    </ligand>
</feature>
<evidence type="ECO:0000256" key="6">
    <source>
        <dbReference type="ARBA" id="ARBA00022833"/>
    </source>
</evidence>
<feature type="binding site" evidence="12">
    <location>
        <position position="120"/>
    </location>
    <ligand>
        <name>Ca(2+)</name>
        <dbReference type="ChEBI" id="CHEBI:29108"/>
    </ligand>
</feature>
<dbReference type="GO" id="GO:0005737">
    <property type="term" value="C:cytoplasm"/>
    <property type="evidence" value="ECO:0007669"/>
    <property type="project" value="UniProtKB-SubCell"/>
</dbReference>
<dbReference type="InterPro" id="IPR041636">
    <property type="entry name" value="RNase_J_C"/>
</dbReference>
<dbReference type="GO" id="GO:0004521">
    <property type="term" value="F:RNA endonuclease activity"/>
    <property type="evidence" value="ECO:0007669"/>
    <property type="project" value="UniProtKB-UniRule"/>
</dbReference>
<keyword evidence="12" id="KW-0106">Calcium</keyword>
<dbReference type="NCBIfam" id="TIGR00649">
    <property type="entry name" value="MG423"/>
    <property type="match status" value="1"/>
</dbReference>
<feature type="compositionally biased region" description="Basic residues" evidence="13">
    <location>
        <begin position="55"/>
        <end position="67"/>
    </location>
</feature>
<dbReference type="InterPro" id="IPR030854">
    <property type="entry name" value="RNase_J_bac"/>
</dbReference>
<dbReference type="PANTHER" id="PTHR43694:SF1">
    <property type="entry name" value="RIBONUCLEASE J"/>
    <property type="match status" value="1"/>
</dbReference>
<evidence type="ECO:0000256" key="9">
    <source>
        <dbReference type="HAMAP-Rule" id="MF_01491"/>
    </source>
</evidence>
<evidence type="ECO:0000256" key="5">
    <source>
        <dbReference type="ARBA" id="ARBA00022801"/>
    </source>
</evidence>
<dbReference type="EC" id="3.1.-.-" evidence="9"/>
<evidence type="ECO:0000313" key="15">
    <source>
        <dbReference type="EMBL" id="HIX05149.1"/>
    </source>
</evidence>
<dbReference type="Gene3D" id="3.40.50.10710">
    <property type="entry name" value="Metallo-hydrolase/oxidoreductase"/>
    <property type="match status" value="1"/>
</dbReference>
<comment type="similarity">
    <text evidence="9">Belongs to the metallo-beta-lactamase superfamily. RNA-metabolizing metallo-beta-lactamase-like family. Bacterial RNase J subfamily.</text>
</comment>
<evidence type="ECO:0000256" key="12">
    <source>
        <dbReference type="PIRSR" id="PIRSR004803-3"/>
    </source>
</evidence>
<dbReference type="PIRSF" id="PIRSF004803">
    <property type="entry name" value="RnjA"/>
    <property type="match status" value="1"/>
</dbReference>
<dbReference type="GO" id="GO:0006364">
    <property type="term" value="P:rRNA processing"/>
    <property type="evidence" value="ECO:0007669"/>
    <property type="project" value="UniProtKB-UniRule"/>
</dbReference>